<dbReference type="GeneID" id="20249908"/>
<feature type="signal peptide" evidence="1">
    <location>
        <begin position="1"/>
        <end position="22"/>
    </location>
</feature>
<accession>V4BAQ8</accession>
<evidence type="ECO:0000313" key="2">
    <source>
        <dbReference type="EMBL" id="ESO86049.1"/>
    </source>
</evidence>
<protein>
    <recommendedName>
        <fullName evidence="4">Lipoprotein</fullName>
    </recommendedName>
</protein>
<gene>
    <name evidence="2" type="ORF">LOTGIDRAFT_235628</name>
</gene>
<keyword evidence="3" id="KW-1185">Reference proteome</keyword>
<sequence>MKRNVIYALVIVVIALVYSACGKESTKRYKDESFPDSLEVFNRTIACGDHTPGSFPSKTWTCANISVDGNRLAFGYSDISIGECTDTKGKHEFMTLCKEMLKQIDIYNPIWSVYVPKPTCKKDLNKRAILVKKGKKYIWEDKEPGKGYVLILQCMIQI</sequence>
<dbReference type="Proteomes" id="UP000030746">
    <property type="component" value="Unassembled WGS sequence"/>
</dbReference>
<dbReference type="HOGENOM" id="CLU_1671316_0_0_1"/>
<dbReference type="RefSeq" id="XP_009063296.1">
    <property type="nucleotide sequence ID" value="XM_009065048.1"/>
</dbReference>
<evidence type="ECO:0000313" key="3">
    <source>
        <dbReference type="Proteomes" id="UP000030746"/>
    </source>
</evidence>
<dbReference type="CTD" id="20249908"/>
<dbReference type="OrthoDB" id="6105033at2759"/>
<dbReference type="EMBL" id="KB203188">
    <property type="protein sequence ID" value="ESO86049.1"/>
    <property type="molecule type" value="Genomic_DNA"/>
</dbReference>
<feature type="chain" id="PRO_5004717360" description="Lipoprotein" evidence="1">
    <location>
        <begin position="23"/>
        <end position="158"/>
    </location>
</feature>
<reference evidence="2 3" key="1">
    <citation type="journal article" date="2013" name="Nature">
        <title>Insights into bilaterian evolution from three spiralian genomes.</title>
        <authorList>
            <person name="Simakov O."/>
            <person name="Marletaz F."/>
            <person name="Cho S.J."/>
            <person name="Edsinger-Gonzales E."/>
            <person name="Havlak P."/>
            <person name="Hellsten U."/>
            <person name="Kuo D.H."/>
            <person name="Larsson T."/>
            <person name="Lv J."/>
            <person name="Arendt D."/>
            <person name="Savage R."/>
            <person name="Osoegawa K."/>
            <person name="de Jong P."/>
            <person name="Grimwood J."/>
            <person name="Chapman J.A."/>
            <person name="Shapiro H."/>
            <person name="Aerts A."/>
            <person name="Otillar R.P."/>
            <person name="Terry A.Y."/>
            <person name="Boore J.L."/>
            <person name="Grigoriev I.V."/>
            <person name="Lindberg D.R."/>
            <person name="Seaver E.C."/>
            <person name="Weisblat D.A."/>
            <person name="Putnam N.H."/>
            <person name="Rokhsar D.S."/>
        </authorList>
    </citation>
    <scope>NUCLEOTIDE SEQUENCE [LARGE SCALE GENOMIC DNA]</scope>
</reference>
<keyword evidence="1" id="KW-0732">Signal</keyword>
<proteinExistence type="predicted"/>
<dbReference type="OMA" id="HEFAQLC"/>
<dbReference type="KEGG" id="lgi:LOTGIDRAFT_235628"/>
<evidence type="ECO:0008006" key="4">
    <source>
        <dbReference type="Google" id="ProtNLM"/>
    </source>
</evidence>
<name>V4BAQ8_LOTGI</name>
<evidence type="ECO:0000256" key="1">
    <source>
        <dbReference type="SAM" id="SignalP"/>
    </source>
</evidence>
<organism evidence="2 3">
    <name type="scientific">Lottia gigantea</name>
    <name type="common">Giant owl limpet</name>
    <dbReference type="NCBI Taxonomy" id="225164"/>
    <lineage>
        <taxon>Eukaryota</taxon>
        <taxon>Metazoa</taxon>
        <taxon>Spiralia</taxon>
        <taxon>Lophotrochozoa</taxon>
        <taxon>Mollusca</taxon>
        <taxon>Gastropoda</taxon>
        <taxon>Patellogastropoda</taxon>
        <taxon>Lottioidea</taxon>
        <taxon>Lottiidae</taxon>
        <taxon>Lottia</taxon>
    </lineage>
</organism>
<dbReference type="AlphaFoldDB" id="V4BAQ8"/>